<dbReference type="GO" id="GO:0002161">
    <property type="term" value="F:aminoacyl-tRNA deacylase activity"/>
    <property type="evidence" value="ECO:0007669"/>
    <property type="project" value="InterPro"/>
</dbReference>
<dbReference type="PANTHER" id="PTHR31423:SF3">
    <property type="entry name" value="PROLYL-TRNA SYNTHETASE ASSOCIATED DOMAIN-CONTAINING PROTEIN 1-RELATED"/>
    <property type="match status" value="1"/>
</dbReference>
<evidence type="ECO:0000259" key="4">
    <source>
        <dbReference type="Pfam" id="PF04073"/>
    </source>
</evidence>
<dbReference type="OrthoDB" id="424586at2759"/>
<feature type="compositionally biased region" description="Low complexity" evidence="2">
    <location>
        <begin position="243"/>
        <end position="252"/>
    </location>
</feature>
<feature type="region of interest" description="Disordered" evidence="2">
    <location>
        <begin position="449"/>
        <end position="472"/>
    </location>
</feature>
<dbReference type="Gene3D" id="3.90.960.10">
    <property type="entry name" value="YbaK/aminoacyl-tRNA synthetase-associated domain"/>
    <property type="match status" value="2"/>
</dbReference>
<reference evidence="5 6" key="1">
    <citation type="submission" date="2017-12" db="EMBL/GenBank/DDBJ databases">
        <title>Sequencing, de novo assembly and annotation of complete genome of a new Thraustochytrid species, strain FCC1311.</title>
        <authorList>
            <person name="Sedici K."/>
            <person name="Godart F."/>
            <person name="Aiese Cigliano R."/>
            <person name="Sanseverino W."/>
            <person name="Barakat M."/>
            <person name="Ortet P."/>
            <person name="Marechal E."/>
            <person name="Cagnac O."/>
            <person name="Amato A."/>
        </authorList>
    </citation>
    <scope>NUCLEOTIDE SEQUENCE [LARGE SCALE GENOMIC DNA]</scope>
</reference>
<name>A0A2R5GGJ9_9STRA</name>
<dbReference type="InterPro" id="IPR036754">
    <property type="entry name" value="YbaK/aa-tRNA-synt-asso_dom_sf"/>
</dbReference>
<dbReference type="InParanoid" id="A0A2R5GGJ9"/>
<comment type="caution">
    <text evidence="5">The sequence shown here is derived from an EMBL/GenBank/DDBJ whole genome shotgun (WGS) entry which is preliminary data.</text>
</comment>
<feature type="compositionally biased region" description="Low complexity" evidence="2">
    <location>
        <begin position="449"/>
        <end position="468"/>
    </location>
</feature>
<evidence type="ECO:0000313" key="5">
    <source>
        <dbReference type="EMBL" id="GBG30022.1"/>
    </source>
</evidence>
<dbReference type="InterPro" id="IPR040285">
    <property type="entry name" value="ProX/PRXD1"/>
</dbReference>
<dbReference type="AlphaFoldDB" id="A0A2R5GGJ9"/>
<evidence type="ECO:0000256" key="2">
    <source>
        <dbReference type="SAM" id="MobiDB-lite"/>
    </source>
</evidence>
<organism evidence="5 6">
    <name type="scientific">Hondaea fermentalgiana</name>
    <dbReference type="NCBI Taxonomy" id="2315210"/>
    <lineage>
        <taxon>Eukaryota</taxon>
        <taxon>Sar</taxon>
        <taxon>Stramenopiles</taxon>
        <taxon>Bigyra</taxon>
        <taxon>Labyrinthulomycetes</taxon>
        <taxon>Thraustochytrida</taxon>
        <taxon>Thraustochytriidae</taxon>
        <taxon>Hondaea</taxon>
    </lineage>
</organism>
<dbReference type="Pfam" id="PF04073">
    <property type="entry name" value="tRNA_edit"/>
    <property type="match status" value="2"/>
</dbReference>
<dbReference type="SUPFAM" id="SSF47616">
    <property type="entry name" value="GST C-terminal domain-like"/>
    <property type="match status" value="1"/>
</dbReference>
<proteinExistence type="inferred from homology"/>
<accession>A0A2R5GGJ9</accession>
<protein>
    <submittedName>
        <fullName evidence="5">Prolyl-tRNA synthetase associated domain-containing protein 1</fullName>
    </submittedName>
</protein>
<dbReference type="EMBL" id="BEYU01000070">
    <property type="protein sequence ID" value="GBG30022.1"/>
    <property type="molecule type" value="Genomic_DNA"/>
</dbReference>
<dbReference type="SUPFAM" id="SSF55826">
    <property type="entry name" value="YbaK/ProRS associated domain"/>
    <property type="match status" value="2"/>
</dbReference>
<evidence type="ECO:0000313" key="6">
    <source>
        <dbReference type="Proteomes" id="UP000241890"/>
    </source>
</evidence>
<dbReference type="InterPro" id="IPR036282">
    <property type="entry name" value="Glutathione-S-Trfase_C_sf"/>
</dbReference>
<sequence>MIIIVGVIVIGIFIFITVTMNVIILAIAVVFVSTKEKKKKLEMGVFEVQSLRAALLGEEEGKMEASQDVREVAATLKKAVDDKDAAVLTLCARLGARDTAYQKRVREKVLQGDVEAALQKAEAMLGAKDTAFIAGDEPGADDVELLTGLYVLFGLCMRPDQRAAMKALDTWFTACLARRDIGGSTAHVLGKVRVGDQIDCFADSAEVRVEADKTNQINASTKKKKSQRQLEKEAKAKGGAGAGATAAVPEAKASNEFTPVDPEASKADRIAATKDALAKVGADVSSLEVIEHPVAHTMAELPDEIRSKPGYLCKNLFLKAKKPRKNVADDSCIWLVSVPEQAEVNMKELSRSLGYAQDMRQAKPEVLFETLSMKPGSVTPLALMNDKECKVNVVLDAAAVASPTETLWFHPLTNEATMAVKAKDLLAFIAATGRKPVLHSFTHKGAADNAGAGAAKESTSASSSSDQAKPLELSHDEARARLWARLKEAGVEPFREENPDLEAKRPVGHSTHNLFVKDKKAKKQYMVSMRQSVEINLKALASLLGAREVRFSSSTKESFCQEKGCMSLLSLYNNTQGDVIPAIDAKLFEENPVIRVCVGCDDPLKHDQHNVADVPAELIKKLLAESNHCEPIYLDLEEAA</sequence>
<dbReference type="PANTHER" id="PTHR31423">
    <property type="entry name" value="YBAK DOMAIN-CONTAINING PROTEIN"/>
    <property type="match status" value="1"/>
</dbReference>
<dbReference type="Proteomes" id="UP000241890">
    <property type="component" value="Unassembled WGS sequence"/>
</dbReference>
<feature type="domain" description="YbaK/aminoacyl-tRNA synthetase-associated" evidence="4">
    <location>
        <begin position="292"/>
        <end position="427"/>
    </location>
</feature>
<keyword evidence="3" id="KW-0812">Transmembrane</keyword>
<evidence type="ECO:0000256" key="1">
    <source>
        <dbReference type="ARBA" id="ARBA00010201"/>
    </source>
</evidence>
<dbReference type="GO" id="GO:0004812">
    <property type="term" value="F:aminoacyl-tRNA ligase activity"/>
    <property type="evidence" value="ECO:0007669"/>
    <property type="project" value="UniProtKB-KW"/>
</dbReference>
<keyword evidence="5" id="KW-0030">Aminoacyl-tRNA synthetase</keyword>
<gene>
    <name evidence="5" type="ORF">FCC1311_062422</name>
</gene>
<keyword evidence="3" id="KW-0472">Membrane</keyword>
<evidence type="ECO:0000256" key="3">
    <source>
        <dbReference type="SAM" id="Phobius"/>
    </source>
</evidence>
<dbReference type="InterPro" id="IPR007214">
    <property type="entry name" value="YbaK/aa-tRNA-synth-assoc-dom"/>
</dbReference>
<keyword evidence="3" id="KW-1133">Transmembrane helix</keyword>
<keyword evidence="5" id="KW-0436">Ligase</keyword>
<keyword evidence="6" id="KW-1185">Reference proteome</keyword>
<feature type="domain" description="YbaK/aminoacyl-tRNA synthetase-associated" evidence="4">
    <location>
        <begin position="506"/>
        <end position="592"/>
    </location>
</feature>
<comment type="similarity">
    <text evidence="1">Belongs to the PRORSD1 family.</text>
</comment>
<feature type="region of interest" description="Disordered" evidence="2">
    <location>
        <begin position="218"/>
        <end position="264"/>
    </location>
</feature>
<feature type="transmembrane region" description="Helical" evidence="3">
    <location>
        <begin position="6"/>
        <end position="32"/>
    </location>
</feature>